<dbReference type="Gene3D" id="3.90.25.10">
    <property type="entry name" value="UDP-galactose 4-epimerase, domain 1"/>
    <property type="match status" value="1"/>
</dbReference>
<dbReference type="PANTHER" id="PTHR42748">
    <property type="entry name" value="NITROGEN METABOLITE REPRESSION PROTEIN NMRA FAMILY MEMBER"/>
    <property type="match status" value="1"/>
</dbReference>
<reference evidence="4 5" key="1">
    <citation type="submission" date="2018-02" db="EMBL/GenBank/DDBJ databases">
        <title>The genomes of Aspergillus section Nigri reveals drivers in fungal speciation.</title>
        <authorList>
            <consortium name="DOE Joint Genome Institute"/>
            <person name="Vesth T.C."/>
            <person name="Nybo J."/>
            <person name="Theobald S."/>
            <person name="Brandl J."/>
            <person name="Frisvad J.C."/>
            <person name="Nielsen K.F."/>
            <person name="Lyhne E.K."/>
            <person name="Kogle M.E."/>
            <person name="Kuo A."/>
            <person name="Riley R."/>
            <person name="Clum A."/>
            <person name="Nolan M."/>
            <person name="Lipzen A."/>
            <person name="Salamov A."/>
            <person name="Henrissat B."/>
            <person name="Wiebenga A."/>
            <person name="De vries R.P."/>
            <person name="Grigoriev I.V."/>
            <person name="Mortensen U.H."/>
            <person name="Andersen M.R."/>
            <person name="Baker S.E."/>
        </authorList>
    </citation>
    <scope>NUCLEOTIDE SEQUENCE [LARGE SCALE GENOMIC DNA]</scope>
    <source>
        <strain evidence="4 5">CBS 313.89</strain>
    </source>
</reference>
<accession>A0A8G1W350</accession>
<proteinExistence type="inferred from homology"/>
<evidence type="ECO:0000313" key="4">
    <source>
        <dbReference type="EMBL" id="RAK81166.1"/>
    </source>
</evidence>
<sequence>MTIQQNKIITIFGGTGNQGGSVARSLLAHKDGRFHVRVITRDPSSDRAKAIAADGASLVQADGFNREQMVAALAGSWGVFINTNSDDEALKSLDGPSDYDLGAAVIDAAEEAGVPHVVYSSGPSITNATKGRIHLEGFETKYHVEQYARAKSFKTFTPVLCASFMECFFYEPFSDAFGGFPWTPNPKTGDIVFSTPPYGGRGDMPWVSVEDDVGDIIHGIFLNPSEYDRVLVQVTSQQITMSDIAASYAKATGIPARYEEMPSWTSIQPNGTRCRDETRLIFWMMNACGGRWFAEHESDNTASIKLKNAALEARGQQGGLITFEEWFKKAHALRTGSA</sequence>
<dbReference type="Pfam" id="PF05368">
    <property type="entry name" value="NmrA"/>
    <property type="match status" value="1"/>
</dbReference>
<dbReference type="EMBL" id="KZ824626">
    <property type="protein sequence ID" value="RAK81166.1"/>
    <property type="molecule type" value="Genomic_DNA"/>
</dbReference>
<dbReference type="InterPro" id="IPR008030">
    <property type="entry name" value="NmrA-like"/>
</dbReference>
<dbReference type="InterPro" id="IPR036291">
    <property type="entry name" value="NAD(P)-bd_dom_sf"/>
</dbReference>
<protein>
    <submittedName>
        <fullName evidence="4">NAD(P)-binding protein</fullName>
    </submittedName>
</protein>
<dbReference type="OrthoDB" id="300709at2759"/>
<keyword evidence="2" id="KW-0521">NADP</keyword>
<keyword evidence="5" id="KW-1185">Reference proteome</keyword>
<comment type="similarity">
    <text evidence="1">Belongs to the NmrA-type oxidoreductase family.</text>
</comment>
<organism evidence="4 5">
    <name type="scientific">Aspergillus fijiensis CBS 313.89</name>
    <dbReference type="NCBI Taxonomy" id="1448319"/>
    <lineage>
        <taxon>Eukaryota</taxon>
        <taxon>Fungi</taxon>
        <taxon>Dikarya</taxon>
        <taxon>Ascomycota</taxon>
        <taxon>Pezizomycotina</taxon>
        <taxon>Eurotiomycetes</taxon>
        <taxon>Eurotiomycetidae</taxon>
        <taxon>Eurotiales</taxon>
        <taxon>Aspergillaceae</taxon>
        <taxon>Aspergillus</taxon>
    </lineage>
</organism>
<name>A0A8G1W350_9EURO</name>
<dbReference type="VEuPathDB" id="FungiDB:BO72DRAFT_444717"/>
<dbReference type="Proteomes" id="UP000249789">
    <property type="component" value="Unassembled WGS sequence"/>
</dbReference>
<feature type="domain" description="NmrA-like" evidence="3">
    <location>
        <begin position="6"/>
        <end position="263"/>
    </location>
</feature>
<evidence type="ECO:0000313" key="5">
    <source>
        <dbReference type="Proteomes" id="UP000249789"/>
    </source>
</evidence>
<dbReference type="SUPFAM" id="SSF51735">
    <property type="entry name" value="NAD(P)-binding Rossmann-fold domains"/>
    <property type="match status" value="1"/>
</dbReference>
<evidence type="ECO:0000256" key="1">
    <source>
        <dbReference type="ARBA" id="ARBA00006328"/>
    </source>
</evidence>
<dbReference type="CDD" id="cd05251">
    <property type="entry name" value="NmrA_like_SDR_a"/>
    <property type="match status" value="1"/>
</dbReference>
<dbReference type="AlphaFoldDB" id="A0A8G1W350"/>
<evidence type="ECO:0000256" key="2">
    <source>
        <dbReference type="ARBA" id="ARBA00022857"/>
    </source>
</evidence>
<dbReference type="Gene3D" id="3.40.50.720">
    <property type="entry name" value="NAD(P)-binding Rossmann-like Domain"/>
    <property type="match status" value="1"/>
</dbReference>
<dbReference type="PANTHER" id="PTHR42748:SF7">
    <property type="entry name" value="NMRA LIKE REDOX SENSOR 1-RELATED"/>
    <property type="match status" value="1"/>
</dbReference>
<dbReference type="GeneID" id="63861212"/>
<dbReference type="RefSeq" id="XP_040805176.1">
    <property type="nucleotide sequence ID" value="XM_040943879.1"/>
</dbReference>
<dbReference type="InterPro" id="IPR051164">
    <property type="entry name" value="NmrA-like_oxidored"/>
</dbReference>
<gene>
    <name evidence="4" type="ORF">BO72DRAFT_444717</name>
</gene>
<evidence type="ECO:0000259" key="3">
    <source>
        <dbReference type="Pfam" id="PF05368"/>
    </source>
</evidence>